<accession>A0A3Q9BTB1</accession>
<keyword evidence="1" id="KW-0560">Oxidoreductase</keyword>
<dbReference type="InterPro" id="IPR011576">
    <property type="entry name" value="Pyridox_Oxase_N"/>
</dbReference>
<dbReference type="Pfam" id="PF01243">
    <property type="entry name" value="PNPOx_N"/>
    <property type="match status" value="1"/>
</dbReference>
<reference evidence="3 4" key="1">
    <citation type="submission" date="2018-12" db="EMBL/GenBank/DDBJ databases">
        <authorList>
            <person name="Li K."/>
        </authorList>
    </citation>
    <scope>NUCLEOTIDE SEQUENCE [LARGE SCALE GENOMIC DNA]</scope>
    <source>
        <strain evidence="4">CR22</strain>
    </source>
</reference>
<protein>
    <submittedName>
        <fullName evidence="3">Pyridoxamine 5'-phosphate oxidase</fullName>
    </submittedName>
</protein>
<dbReference type="RefSeq" id="WP_126270068.1">
    <property type="nucleotide sequence ID" value="NZ_CP034463.1"/>
</dbReference>
<dbReference type="AlphaFoldDB" id="A0A3Q9BTB1"/>
<evidence type="ECO:0000256" key="1">
    <source>
        <dbReference type="ARBA" id="ARBA00023002"/>
    </source>
</evidence>
<dbReference type="InterPro" id="IPR052019">
    <property type="entry name" value="F420H2_bilvrd_red/Heme_oxyg"/>
</dbReference>
<dbReference type="GO" id="GO:0005829">
    <property type="term" value="C:cytosol"/>
    <property type="evidence" value="ECO:0007669"/>
    <property type="project" value="TreeGrafter"/>
</dbReference>
<proteinExistence type="predicted"/>
<sequence>MKIDKQPRDPGQRKRDLLARLEREMDVWVATADTDGLPCLVPLWFLWDGEALWLATRLKTPTGRNLRNVGRARLALGDTQDVVIVDGEAEMFASDTVPSAAVEGFLAKTGWDPRTESLPYVWFRVRPRTVQARNGVHEMRGRYLMRDGDWVV</sequence>
<gene>
    <name evidence="3" type="ORF">EJC51_05990</name>
</gene>
<dbReference type="InterPro" id="IPR012349">
    <property type="entry name" value="Split_barrel_FMN-bd"/>
</dbReference>
<dbReference type="Gene3D" id="2.30.110.10">
    <property type="entry name" value="Electron Transport, Fmn-binding Protein, Chain A"/>
    <property type="match status" value="1"/>
</dbReference>
<evidence type="ECO:0000313" key="3">
    <source>
        <dbReference type="EMBL" id="AZP15695.1"/>
    </source>
</evidence>
<keyword evidence="4" id="KW-1185">Reference proteome</keyword>
<dbReference type="Proteomes" id="UP000280197">
    <property type="component" value="Chromosome"/>
</dbReference>
<dbReference type="GO" id="GO:0016627">
    <property type="term" value="F:oxidoreductase activity, acting on the CH-CH group of donors"/>
    <property type="evidence" value="ECO:0007669"/>
    <property type="project" value="TreeGrafter"/>
</dbReference>
<evidence type="ECO:0000259" key="2">
    <source>
        <dbReference type="Pfam" id="PF01243"/>
    </source>
</evidence>
<organism evidence="3 4">
    <name type="scientific">Streptomyces aquilus</name>
    <dbReference type="NCBI Taxonomy" id="2548456"/>
    <lineage>
        <taxon>Bacteria</taxon>
        <taxon>Bacillati</taxon>
        <taxon>Actinomycetota</taxon>
        <taxon>Actinomycetes</taxon>
        <taxon>Kitasatosporales</taxon>
        <taxon>Streptomycetaceae</taxon>
        <taxon>Streptomyces</taxon>
    </lineage>
</organism>
<dbReference type="EMBL" id="CP034463">
    <property type="protein sequence ID" value="AZP15695.1"/>
    <property type="molecule type" value="Genomic_DNA"/>
</dbReference>
<dbReference type="SUPFAM" id="SSF50475">
    <property type="entry name" value="FMN-binding split barrel"/>
    <property type="match status" value="1"/>
</dbReference>
<dbReference type="PANTHER" id="PTHR35176">
    <property type="entry name" value="HEME OXYGENASE HI_0854-RELATED"/>
    <property type="match status" value="1"/>
</dbReference>
<dbReference type="GO" id="GO:0070967">
    <property type="term" value="F:coenzyme F420 binding"/>
    <property type="evidence" value="ECO:0007669"/>
    <property type="project" value="TreeGrafter"/>
</dbReference>
<dbReference type="PANTHER" id="PTHR35176:SF6">
    <property type="entry name" value="HEME OXYGENASE HI_0854-RELATED"/>
    <property type="match status" value="1"/>
</dbReference>
<name>A0A3Q9BTB1_9ACTN</name>
<dbReference type="KEGG" id="saqu:EJC51_05990"/>
<feature type="domain" description="Pyridoxamine 5'-phosphate oxidase N-terminal" evidence="2">
    <location>
        <begin position="20"/>
        <end position="132"/>
    </location>
</feature>
<evidence type="ECO:0000313" key="4">
    <source>
        <dbReference type="Proteomes" id="UP000280197"/>
    </source>
</evidence>